<feature type="domain" description="E2F/DP family winged-helix DNA-binding" evidence="9">
    <location>
        <begin position="37"/>
        <end position="102"/>
    </location>
</feature>
<dbReference type="SUPFAM" id="SSF46785">
    <property type="entry name" value="Winged helix' DNA-binding domain"/>
    <property type="match status" value="1"/>
</dbReference>
<reference evidence="10" key="1">
    <citation type="submission" date="2020-05" db="UniProtKB">
        <authorList>
            <consortium name="EnsemblMetazoa"/>
        </authorList>
    </citation>
    <scope>IDENTIFICATION</scope>
    <source>
        <strain evidence="10">TTRI</strain>
    </source>
</reference>
<keyword evidence="6 7" id="KW-0539">Nucleus</keyword>
<dbReference type="SMART" id="SM01372">
    <property type="entry name" value="E2F_TDP"/>
    <property type="match status" value="1"/>
</dbReference>
<dbReference type="STRING" id="7395.A0A1A9V9S4"/>
<protein>
    <recommendedName>
        <fullName evidence="9">E2F/DP family winged-helix DNA-binding domain-containing protein</fullName>
    </recommendedName>
</protein>
<name>A0A1A9V9S4_GLOAU</name>
<feature type="region of interest" description="Disordered" evidence="8">
    <location>
        <begin position="222"/>
        <end position="242"/>
    </location>
</feature>
<accession>A0A1A9V9S4</accession>
<keyword evidence="5 7" id="KW-0804">Transcription</keyword>
<dbReference type="PANTHER" id="PTHR12081:SF18">
    <property type="entry name" value="TRANSCRIPTION FACTOR E2F2-RELATED"/>
    <property type="match status" value="1"/>
</dbReference>
<evidence type="ECO:0000256" key="1">
    <source>
        <dbReference type="ARBA" id="ARBA00004123"/>
    </source>
</evidence>
<dbReference type="InterPro" id="IPR037241">
    <property type="entry name" value="E2F-DP_heterodim"/>
</dbReference>
<dbReference type="Proteomes" id="UP000078200">
    <property type="component" value="Unassembled WGS sequence"/>
</dbReference>
<dbReference type="GO" id="GO:0000978">
    <property type="term" value="F:RNA polymerase II cis-regulatory region sequence-specific DNA binding"/>
    <property type="evidence" value="ECO:0007669"/>
    <property type="project" value="InterPro"/>
</dbReference>
<dbReference type="Pfam" id="PF02319">
    <property type="entry name" value="WHD_E2F_TDP"/>
    <property type="match status" value="1"/>
</dbReference>
<feature type="compositionally biased region" description="Polar residues" evidence="8">
    <location>
        <begin position="1"/>
        <end position="15"/>
    </location>
</feature>
<dbReference type="EnsemblMetazoa" id="GAUT030377-RA">
    <property type="protein sequence ID" value="GAUT030377-PA"/>
    <property type="gene ID" value="GAUT030377"/>
</dbReference>
<comment type="similarity">
    <text evidence="2 7">Belongs to the E2F/DP family.</text>
</comment>
<evidence type="ECO:0000256" key="3">
    <source>
        <dbReference type="ARBA" id="ARBA00023015"/>
    </source>
</evidence>
<evidence type="ECO:0000256" key="5">
    <source>
        <dbReference type="ARBA" id="ARBA00023163"/>
    </source>
</evidence>
<keyword evidence="3 7" id="KW-0805">Transcription regulation</keyword>
<evidence type="ECO:0000256" key="2">
    <source>
        <dbReference type="ARBA" id="ARBA00010940"/>
    </source>
</evidence>
<comment type="subcellular location">
    <subcellularLocation>
        <location evidence="1 7">Nucleus</location>
    </subcellularLocation>
</comment>
<dbReference type="InterPro" id="IPR036390">
    <property type="entry name" value="WH_DNA-bd_sf"/>
</dbReference>
<feature type="region of interest" description="Disordered" evidence="8">
    <location>
        <begin position="1"/>
        <end position="33"/>
    </location>
</feature>
<evidence type="ECO:0000256" key="6">
    <source>
        <dbReference type="ARBA" id="ARBA00023242"/>
    </source>
</evidence>
<keyword evidence="4 7" id="KW-0238">DNA-binding</keyword>
<dbReference type="PANTHER" id="PTHR12081">
    <property type="entry name" value="TRANSCRIPTION FACTOR E2F"/>
    <property type="match status" value="1"/>
</dbReference>
<dbReference type="GO" id="GO:0000981">
    <property type="term" value="F:DNA-binding transcription factor activity, RNA polymerase II-specific"/>
    <property type="evidence" value="ECO:0007669"/>
    <property type="project" value="TreeGrafter"/>
</dbReference>
<dbReference type="SUPFAM" id="SSF144074">
    <property type="entry name" value="E2F-DP heterodimerization region"/>
    <property type="match status" value="1"/>
</dbReference>
<organism evidence="10 11">
    <name type="scientific">Glossina austeni</name>
    <name type="common">Savannah tsetse fly</name>
    <dbReference type="NCBI Taxonomy" id="7395"/>
    <lineage>
        <taxon>Eukaryota</taxon>
        <taxon>Metazoa</taxon>
        <taxon>Ecdysozoa</taxon>
        <taxon>Arthropoda</taxon>
        <taxon>Hexapoda</taxon>
        <taxon>Insecta</taxon>
        <taxon>Pterygota</taxon>
        <taxon>Neoptera</taxon>
        <taxon>Endopterygota</taxon>
        <taxon>Diptera</taxon>
        <taxon>Brachycera</taxon>
        <taxon>Muscomorpha</taxon>
        <taxon>Hippoboscoidea</taxon>
        <taxon>Glossinidae</taxon>
        <taxon>Glossina</taxon>
    </lineage>
</organism>
<dbReference type="GO" id="GO:0090575">
    <property type="term" value="C:RNA polymerase II transcription regulator complex"/>
    <property type="evidence" value="ECO:0007669"/>
    <property type="project" value="TreeGrafter"/>
</dbReference>
<dbReference type="FunFam" id="1.10.10.10:FF:000458">
    <property type="entry name" value="E2F-like (Mammalian transcription factor)"/>
    <property type="match status" value="1"/>
</dbReference>
<evidence type="ECO:0000256" key="7">
    <source>
        <dbReference type="RuleBase" id="RU003796"/>
    </source>
</evidence>
<sequence>METPENTPKKSSGANNIHEAPTQPTEHAHLTPQTPNRVVGSLVLLTQKFVQLMKSNGGRIDLKDAADILDVQKRRIYDITNVLEGVGLIEKSRCSSVVRWRGNIDGHDEDDILKAIKTRNKYLKALEADIDAQLDYARRNLGYVKEDSISRSYGYVTRDDLLSVFGEDVVFTIPSHDEDVRIGRTRRSLCISLDNGSTVDVRLVTDQGRCCTTLPETETARNYSRLETPSPTLSTSSSTHSTALTTLQQTTTKANLVNEEHTYFCNPEMKEEMEALENKLTARIVLQSSTVGHSLRRFFPDCLNTENPPLLPLHPPQLDYNFVLSADEGICELYDLSTDS</sequence>
<dbReference type="Gene3D" id="6.10.250.540">
    <property type="match status" value="1"/>
</dbReference>
<dbReference type="InterPro" id="IPR015633">
    <property type="entry name" value="E2F"/>
</dbReference>
<evidence type="ECO:0000259" key="9">
    <source>
        <dbReference type="SMART" id="SM01372"/>
    </source>
</evidence>
<dbReference type="InterPro" id="IPR003316">
    <property type="entry name" value="E2F_WHTH_DNA-bd_dom"/>
</dbReference>
<evidence type="ECO:0000313" key="10">
    <source>
        <dbReference type="EnsemblMetazoa" id="GAUT030377-PA"/>
    </source>
</evidence>
<keyword evidence="11" id="KW-1185">Reference proteome</keyword>
<feature type="compositionally biased region" description="Low complexity" evidence="8">
    <location>
        <begin position="228"/>
        <end position="242"/>
    </location>
</feature>
<evidence type="ECO:0000256" key="8">
    <source>
        <dbReference type="SAM" id="MobiDB-lite"/>
    </source>
</evidence>
<dbReference type="Gene3D" id="1.10.10.10">
    <property type="entry name" value="Winged helix-like DNA-binding domain superfamily/Winged helix DNA-binding domain"/>
    <property type="match status" value="1"/>
</dbReference>
<dbReference type="VEuPathDB" id="VectorBase:GAUT030377"/>
<evidence type="ECO:0000313" key="11">
    <source>
        <dbReference type="Proteomes" id="UP000078200"/>
    </source>
</evidence>
<evidence type="ECO:0000256" key="4">
    <source>
        <dbReference type="ARBA" id="ARBA00023125"/>
    </source>
</evidence>
<proteinExistence type="inferred from homology"/>
<dbReference type="AlphaFoldDB" id="A0A1A9V9S4"/>
<dbReference type="InterPro" id="IPR036388">
    <property type="entry name" value="WH-like_DNA-bd_sf"/>
</dbReference>